<sequence length="283" mass="32491">MDKRILLPTDYSQNAWNAIIYAMDLYQNVRCDFYILNAFQVSGYTLDSMRVPETGEPYYEAAKQESEEAMQRVMQMIELHPRNDKHRFHTKTTLNSLTEAVKSTVAKKDIDLIVMGTKGITESKARIFGTNTVNVMEQIRECPVIAVPNGYRLGGLKEIVFPTDYRTAFKKRKMSDLVELARLWDAKINVVHIDRDRDGTLDRKEQANKELLQEILQGTDHEMHFLPADKISRGINTFIDDNGCDMVAFLNKKHLFFGSILSNPLVKKIGYDPKVPILELNDN</sequence>
<keyword evidence="3" id="KW-1185">Reference proteome</keyword>
<organism evidence="2 3">
    <name type="scientific">Flagellimonas okinawensis</name>
    <dbReference type="NCBI Taxonomy" id="3031324"/>
    <lineage>
        <taxon>Bacteria</taxon>
        <taxon>Pseudomonadati</taxon>
        <taxon>Bacteroidota</taxon>
        <taxon>Flavobacteriia</taxon>
        <taxon>Flavobacteriales</taxon>
        <taxon>Flavobacteriaceae</taxon>
        <taxon>Flagellimonas</taxon>
    </lineage>
</organism>
<gene>
    <name evidence="2" type="ORF">PY091_18380</name>
</gene>
<dbReference type="Gene3D" id="3.40.50.12370">
    <property type="match status" value="1"/>
</dbReference>
<feature type="domain" description="UspA" evidence="1">
    <location>
        <begin position="3"/>
        <end position="148"/>
    </location>
</feature>
<dbReference type="EMBL" id="JARFVA010000011">
    <property type="protein sequence ID" value="MDF0709182.1"/>
    <property type="molecule type" value="Genomic_DNA"/>
</dbReference>
<dbReference type="InterPro" id="IPR006016">
    <property type="entry name" value="UspA"/>
</dbReference>
<dbReference type="SUPFAM" id="SSF52402">
    <property type="entry name" value="Adenine nucleotide alpha hydrolases-like"/>
    <property type="match status" value="2"/>
</dbReference>
<dbReference type="Proteomes" id="UP001217083">
    <property type="component" value="Unassembled WGS sequence"/>
</dbReference>
<evidence type="ECO:0000313" key="3">
    <source>
        <dbReference type="Proteomes" id="UP001217083"/>
    </source>
</evidence>
<evidence type="ECO:0000313" key="2">
    <source>
        <dbReference type="EMBL" id="MDF0709182.1"/>
    </source>
</evidence>
<name>A0ABT5XTR6_9FLAO</name>
<dbReference type="RefSeq" id="WP_275650942.1">
    <property type="nucleotide sequence ID" value="NZ_JARFVA010000011.1"/>
</dbReference>
<comment type="caution">
    <text evidence="2">The sequence shown here is derived from an EMBL/GenBank/DDBJ whole genome shotgun (WGS) entry which is preliminary data.</text>
</comment>
<reference evidence="2 3" key="1">
    <citation type="submission" date="2023-03" db="EMBL/GenBank/DDBJ databases">
        <title>Muricauda XX sp. nov. and Muricauda XXX sp. nov., two novel species isolated from Okinawa Trough.</title>
        <authorList>
            <person name="Cao W."/>
            <person name="Deng X."/>
        </authorList>
    </citation>
    <scope>NUCLEOTIDE SEQUENCE [LARGE SCALE GENOMIC DNA]</scope>
    <source>
        <strain evidence="2 3">81s02</strain>
    </source>
</reference>
<dbReference type="CDD" id="cd00293">
    <property type="entry name" value="USP-like"/>
    <property type="match status" value="1"/>
</dbReference>
<proteinExistence type="predicted"/>
<accession>A0ABT5XTR6</accession>
<evidence type="ECO:0000259" key="1">
    <source>
        <dbReference type="Pfam" id="PF00582"/>
    </source>
</evidence>
<protein>
    <submittedName>
        <fullName evidence="2">Universal stress protein</fullName>
    </submittedName>
</protein>
<dbReference type="Pfam" id="PF00582">
    <property type="entry name" value="Usp"/>
    <property type="match status" value="1"/>
</dbReference>